<dbReference type="OrthoDB" id="6461574at2"/>
<sequence>MTTTISQKAAREMLGTPENFSGGVLVTKNGVAELFIQTAAEREEELVARSMERQSNALLKLAMLAKQDVDNQRVMTPEEALRRRKEARNK</sequence>
<dbReference type="EMBL" id="CP034752">
    <property type="protein sequence ID" value="QBH98604.1"/>
    <property type="molecule type" value="Genomic_DNA"/>
</dbReference>
<dbReference type="RefSeq" id="WP_130593531.1">
    <property type="nucleotide sequence ID" value="NZ_CP034752.1"/>
</dbReference>
<accession>A0A411WQR0</accession>
<evidence type="ECO:0000313" key="2">
    <source>
        <dbReference type="Proteomes" id="UP000293154"/>
    </source>
</evidence>
<protein>
    <recommendedName>
        <fullName evidence="3">Prevent-host-death protein</fullName>
    </recommendedName>
</protein>
<name>A0A411WQR0_9GAMM</name>
<dbReference type="KEGG" id="prag:EKN56_20745"/>
<dbReference type="Proteomes" id="UP000293154">
    <property type="component" value="Chromosome"/>
</dbReference>
<reference evidence="1 2" key="1">
    <citation type="submission" date="2019-03" db="EMBL/GenBank/DDBJ databases">
        <title>Pragia sp. nov. isolated from the gut tract of Carduelis flavirostris.</title>
        <authorList>
            <person name="Ge Y."/>
        </authorList>
    </citation>
    <scope>NUCLEOTIDE SEQUENCE [LARGE SCALE GENOMIC DNA]</scope>
    <source>
        <strain evidence="1 2">CF-458</strain>
    </source>
</reference>
<evidence type="ECO:0008006" key="3">
    <source>
        <dbReference type="Google" id="ProtNLM"/>
    </source>
</evidence>
<evidence type="ECO:0000313" key="1">
    <source>
        <dbReference type="EMBL" id="QBH98604.1"/>
    </source>
</evidence>
<keyword evidence="2" id="KW-1185">Reference proteome</keyword>
<gene>
    <name evidence="1" type="ORF">EKN56_20745</name>
</gene>
<dbReference type="AlphaFoldDB" id="A0A411WQR0"/>
<proteinExistence type="predicted"/>
<organism evidence="1 2">
    <name type="scientific">Limnobaculum zhutongyuii</name>
    <dbReference type="NCBI Taxonomy" id="2498113"/>
    <lineage>
        <taxon>Bacteria</taxon>
        <taxon>Pseudomonadati</taxon>
        <taxon>Pseudomonadota</taxon>
        <taxon>Gammaproteobacteria</taxon>
        <taxon>Enterobacterales</taxon>
        <taxon>Budviciaceae</taxon>
        <taxon>Limnobaculum</taxon>
    </lineage>
</organism>